<sequence>MDKRKLKELNEQLANLKKAQISEENQTDAYYQEIRSQSRKIMDSLTALGANGDLAMQKLSTYMANQDLELSRLLRTISATSNDYFCDKKRQLENKVEEEQWD</sequence>
<proteinExistence type="predicted"/>
<evidence type="ECO:0000313" key="2">
    <source>
        <dbReference type="Proteomes" id="UP001056164"/>
    </source>
</evidence>
<gene>
    <name evidence="1" type="ORF">M3M37_05475</name>
</gene>
<reference evidence="1" key="1">
    <citation type="submission" date="2022-05" db="EMBL/GenBank/DDBJ databases">
        <authorList>
            <person name="Oliphant S.A."/>
            <person name="Watson-Haigh N.S."/>
            <person name="Sumby K.M."/>
            <person name="Gardner J.M."/>
            <person name="Jiranek V."/>
        </authorList>
    </citation>
    <scope>NUCLEOTIDE SEQUENCE</scope>
    <source>
        <strain evidence="1">KI4_A6</strain>
    </source>
</reference>
<protein>
    <submittedName>
        <fullName evidence="1">Uncharacterized protein</fullName>
    </submittedName>
</protein>
<dbReference type="EMBL" id="CP097121">
    <property type="protein sequence ID" value="USS90294.1"/>
    <property type="molecule type" value="Genomic_DNA"/>
</dbReference>
<name>A0ABY5BUW1_9LACO</name>
<dbReference type="RefSeq" id="WP_252794758.1">
    <property type="nucleotide sequence ID" value="NZ_CP097121.1"/>
</dbReference>
<accession>A0ABY5BUW1</accession>
<dbReference type="Proteomes" id="UP001056164">
    <property type="component" value="Chromosome"/>
</dbReference>
<organism evidence="1 2">
    <name type="scientific">Fructilactobacillus carniphilus</name>
    <dbReference type="NCBI Taxonomy" id="2940297"/>
    <lineage>
        <taxon>Bacteria</taxon>
        <taxon>Bacillati</taxon>
        <taxon>Bacillota</taxon>
        <taxon>Bacilli</taxon>
        <taxon>Lactobacillales</taxon>
        <taxon>Lactobacillaceae</taxon>
        <taxon>Fructilactobacillus</taxon>
    </lineage>
</organism>
<evidence type="ECO:0000313" key="1">
    <source>
        <dbReference type="EMBL" id="USS90294.1"/>
    </source>
</evidence>
<keyword evidence="2" id="KW-1185">Reference proteome</keyword>